<dbReference type="GO" id="GO:0005811">
    <property type="term" value="C:lipid droplet"/>
    <property type="evidence" value="ECO:0007669"/>
    <property type="project" value="TreeGrafter"/>
</dbReference>
<evidence type="ECO:0000256" key="4">
    <source>
        <dbReference type="ARBA" id="ARBA00023136"/>
    </source>
</evidence>
<evidence type="ECO:0000256" key="5">
    <source>
        <dbReference type="SAM" id="Phobius"/>
    </source>
</evidence>
<evidence type="ECO:0000256" key="1">
    <source>
        <dbReference type="ARBA" id="ARBA00004141"/>
    </source>
</evidence>
<sequence length="301" mass="32376">MSTPSPSPTPTPTPHTLPSRLRALALTHLHSLRTSLLTALHSGTYTYPLHGILYLLSHRPLWSPLLTHLLPTLSLSILITAALFFLTYLPQTALLALTGSGVLAPLSAAVLVLGESASLTNLLARRFVLREALVDVFDGTLVARGQGGLVARAREVREARGGRDDAIARLGRVVRKGSGSVGVEGLVGGWVRSLVYLPLNFVPVVGSVMYVVAQGRRVGDLAHARYFELKGWSAGEREEWLRKNRAAYTGFGIAAFVLEIVPFASLAFSYTNTVGAALWASNLEKSMSSAPTLRDQASKEE</sequence>
<keyword evidence="3 5" id="KW-1133">Transmembrane helix</keyword>
<evidence type="ECO:0000256" key="3">
    <source>
        <dbReference type="ARBA" id="ARBA00022989"/>
    </source>
</evidence>
<dbReference type="Pfam" id="PF07264">
    <property type="entry name" value="EI24"/>
    <property type="match status" value="1"/>
</dbReference>
<gene>
    <name evidence="6" type="ORF">PRK78_006034</name>
</gene>
<dbReference type="Proteomes" id="UP001219355">
    <property type="component" value="Chromosome 4"/>
</dbReference>
<keyword evidence="2 5" id="KW-0812">Transmembrane</keyword>
<dbReference type="InterPro" id="IPR059112">
    <property type="entry name" value="CysZ/EI24"/>
</dbReference>
<dbReference type="GO" id="GO:0005628">
    <property type="term" value="C:prospore membrane"/>
    <property type="evidence" value="ECO:0007669"/>
    <property type="project" value="TreeGrafter"/>
</dbReference>
<evidence type="ECO:0008006" key="8">
    <source>
        <dbReference type="Google" id="ProtNLM"/>
    </source>
</evidence>
<accession>A0AAF0DMR5</accession>
<dbReference type="EMBL" id="CP120630">
    <property type="protein sequence ID" value="WEW60547.1"/>
    <property type="molecule type" value="Genomic_DNA"/>
</dbReference>
<evidence type="ECO:0000313" key="6">
    <source>
        <dbReference type="EMBL" id="WEW60547.1"/>
    </source>
</evidence>
<evidence type="ECO:0000256" key="2">
    <source>
        <dbReference type="ARBA" id="ARBA00022692"/>
    </source>
</evidence>
<organism evidence="6 7">
    <name type="scientific">Emydomyces testavorans</name>
    <dbReference type="NCBI Taxonomy" id="2070801"/>
    <lineage>
        <taxon>Eukaryota</taxon>
        <taxon>Fungi</taxon>
        <taxon>Dikarya</taxon>
        <taxon>Ascomycota</taxon>
        <taxon>Pezizomycotina</taxon>
        <taxon>Eurotiomycetes</taxon>
        <taxon>Eurotiomycetidae</taxon>
        <taxon>Onygenales</taxon>
        <taxon>Nannizziopsiaceae</taxon>
        <taxon>Emydomyces</taxon>
    </lineage>
</organism>
<feature type="transmembrane region" description="Helical" evidence="5">
    <location>
        <begin position="65"/>
        <end position="86"/>
    </location>
</feature>
<comment type="subcellular location">
    <subcellularLocation>
        <location evidence="1">Membrane</location>
        <topology evidence="1">Multi-pass membrane protein</topology>
    </subcellularLocation>
</comment>
<feature type="transmembrane region" description="Helical" evidence="5">
    <location>
        <begin position="194"/>
        <end position="213"/>
    </location>
</feature>
<keyword evidence="4 5" id="KW-0472">Membrane</keyword>
<dbReference type="PANTHER" id="PTHR34292">
    <property type="entry name" value="OUTER SPORE WALL PROTEIN LDS1"/>
    <property type="match status" value="1"/>
</dbReference>
<name>A0AAF0DMR5_9EURO</name>
<feature type="transmembrane region" description="Helical" evidence="5">
    <location>
        <begin position="246"/>
        <end position="270"/>
    </location>
</feature>
<dbReference type="InterPro" id="IPR052786">
    <property type="entry name" value="Spore_wall_assembly"/>
</dbReference>
<dbReference type="PANTHER" id="PTHR34292:SF2">
    <property type="entry name" value="OUTER SPORE WALL PROTEIN LDS1"/>
    <property type="match status" value="1"/>
</dbReference>
<reference evidence="6" key="1">
    <citation type="submission" date="2023-03" db="EMBL/GenBank/DDBJ databases">
        <title>Emydomyces testavorans Genome Sequence.</title>
        <authorList>
            <person name="Hoyer L."/>
        </authorList>
    </citation>
    <scope>NUCLEOTIDE SEQUENCE</scope>
    <source>
        <strain evidence="6">16-2883</strain>
    </source>
</reference>
<proteinExistence type="predicted"/>
<evidence type="ECO:0000313" key="7">
    <source>
        <dbReference type="Proteomes" id="UP001219355"/>
    </source>
</evidence>
<keyword evidence="7" id="KW-1185">Reference proteome</keyword>
<dbReference type="GO" id="GO:0005619">
    <property type="term" value="C:ascospore wall"/>
    <property type="evidence" value="ECO:0007669"/>
    <property type="project" value="TreeGrafter"/>
</dbReference>
<protein>
    <recommendedName>
        <fullName evidence="8">Outer spore wall protein RRT8</fullName>
    </recommendedName>
</protein>
<dbReference type="AlphaFoldDB" id="A0AAF0DMR5"/>
<feature type="transmembrane region" description="Helical" evidence="5">
    <location>
        <begin position="93"/>
        <end position="113"/>
    </location>
</feature>